<evidence type="ECO:0000313" key="9">
    <source>
        <dbReference type="Proteomes" id="UP001623591"/>
    </source>
</evidence>
<dbReference type="InterPro" id="IPR002501">
    <property type="entry name" value="PsdUridine_synth_N"/>
</dbReference>
<evidence type="ECO:0000313" key="8">
    <source>
        <dbReference type="EMBL" id="MFL0246940.1"/>
    </source>
</evidence>
<dbReference type="PANTHER" id="PTHR13767">
    <property type="entry name" value="TRNA-PSEUDOURIDINE SYNTHASE"/>
    <property type="match status" value="1"/>
</dbReference>
<dbReference type="NCBIfam" id="TIGR00431">
    <property type="entry name" value="TruB"/>
    <property type="match status" value="1"/>
</dbReference>
<comment type="function">
    <text evidence="5">Responsible for synthesis of pseudouridine from uracil-55 in the psi GC loop of transfer RNAs.</text>
</comment>
<dbReference type="EMBL" id="JBJHZZ010000004">
    <property type="protein sequence ID" value="MFL0246940.1"/>
    <property type="molecule type" value="Genomic_DNA"/>
</dbReference>
<evidence type="ECO:0000256" key="2">
    <source>
        <dbReference type="ARBA" id="ARBA00005642"/>
    </source>
</evidence>
<evidence type="ECO:0000256" key="5">
    <source>
        <dbReference type="HAMAP-Rule" id="MF_01080"/>
    </source>
</evidence>
<accession>A0ABW8T3H0</accession>
<dbReference type="Pfam" id="PF16198">
    <property type="entry name" value="TruB_C_2"/>
    <property type="match status" value="1"/>
</dbReference>
<evidence type="ECO:0000256" key="1">
    <source>
        <dbReference type="ARBA" id="ARBA00000385"/>
    </source>
</evidence>
<feature type="domain" description="tRNA pseudouridylate synthase B C-terminal" evidence="7">
    <location>
        <begin position="171"/>
        <end position="225"/>
    </location>
</feature>
<comment type="catalytic activity">
    <reaction evidence="1 5">
        <text>uridine(55) in tRNA = pseudouridine(55) in tRNA</text>
        <dbReference type="Rhea" id="RHEA:42532"/>
        <dbReference type="Rhea" id="RHEA-COMP:10101"/>
        <dbReference type="Rhea" id="RHEA-COMP:10102"/>
        <dbReference type="ChEBI" id="CHEBI:65314"/>
        <dbReference type="ChEBI" id="CHEBI:65315"/>
        <dbReference type="EC" id="5.4.99.25"/>
    </reaction>
</comment>
<protein>
    <recommendedName>
        <fullName evidence="5">tRNA pseudouridine synthase B</fullName>
        <ecNumber evidence="5">5.4.99.25</ecNumber>
    </recommendedName>
    <alternativeName>
        <fullName evidence="5">tRNA pseudouridine(55) synthase</fullName>
        <shortName evidence="5">Psi55 synthase</shortName>
    </alternativeName>
    <alternativeName>
        <fullName evidence="5">tRNA pseudouridylate synthase</fullName>
    </alternativeName>
    <alternativeName>
        <fullName evidence="5">tRNA-uridine isomerase</fullName>
    </alternativeName>
</protein>
<dbReference type="Gene3D" id="3.30.2350.10">
    <property type="entry name" value="Pseudouridine synthase"/>
    <property type="match status" value="1"/>
</dbReference>
<dbReference type="PANTHER" id="PTHR13767:SF2">
    <property type="entry name" value="PSEUDOURIDYLATE SYNTHASE TRUB1"/>
    <property type="match status" value="1"/>
</dbReference>
<gene>
    <name evidence="5 8" type="primary">truB</name>
    <name evidence="8" type="ORF">ACJDUG_08145</name>
</gene>
<dbReference type="HAMAP" id="MF_01080">
    <property type="entry name" value="TruB_bact"/>
    <property type="match status" value="1"/>
</dbReference>
<dbReference type="RefSeq" id="WP_406769407.1">
    <property type="nucleotide sequence ID" value="NZ_JBJHZZ010000004.1"/>
</dbReference>
<dbReference type="Pfam" id="PF01509">
    <property type="entry name" value="TruB_N"/>
    <property type="match status" value="1"/>
</dbReference>
<keyword evidence="4 5" id="KW-0413">Isomerase</keyword>
<keyword evidence="9" id="KW-1185">Reference proteome</keyword>
<feature type="domain" description="Pseudouridine synthase II N-terminal" evidence="6">
    <location>
        <begin position="24"/>
        <end position="170"/>
    </location>
</feature>
<evidence type="ECO:0000256" key="4">
    <source>
        <dbReference type="ARBA" id="ARBA00023235"/>
    </source>
</evidence>
<proteinExistence type="inferred from homology"/>
<dbReference type="Proteomes" id="UP001623591">
    <property type="component" value="Unassembled WGS sequence"/>
</dbReference>
<comment type="caution">
    <text evidence="8">The sequence shown here is derived from an EMBL/GenBank/DDBJ whole genome shotgun (WGS) entry which is preliminary data.</text>
</comment>
<reference evidence="8 9" key="1">
    <citation type="submission" date="2024-11" db="EMBL/GenBank/DDBJ databases">
        <authorList>
            <person name="Heng Y.C."/>
            <person name="Lim A.C.H."/>
            <person name="Lee J.K.Y."/>
            <person name="Kittelmann S."/>
        </authorList>
    </citation>
    <scope>NUCLEOTIDE SEQUENCE [LARGE SCALE GENOMIC DNA]</scope>
    <source>
        <strain evidence="8 9">WILCCON 0185</strain>
    </source>
</reference>
<dbReference type="GO" id="GO:0160148">
    <property type="term" value="F:tRNA pseudouridine(55) synthase activity"/>
    <property type="evidence" value="ECO:0007669"/>
    <property type="project" value="UniProtKB-EC"/>
</dbReference>
<organism evidence="8 9">
    <name type="scientific">Candidatus Clostridium stratigraminis</name>
    <dbReference type="NCBI Taxonomy" id="3381661"/>
    <lineage>
        <taxon>Bacteria</taxon>
        <taxon>Bacillati</taxon>
        <taxon>Bacillota</taxon>
        <taxon>Clostridia</taxon>
        <taxon>Eubacteriales</taxon>
        <taxon>Clostridiaceae</taxon>
        <taxon>Clostridium</taxon>
    </lineage>
</organism>
<evidence type="ECO:0000256" key="3">
    <source>
        <dbReference type="ARBA" id="ARBA00022694"/>
    </source>
</evidence>
<dbReference type="EC" id="5.4.99.25" evidence="5"/>
<feature type="active site" description="Nucleophile" evidence="5">
    <location>
        <position position="38"/>
    </location>
</feature>
<dbReference type="InterPro" id="IPR020103">
    <property type="entry name" value="PsdUridine_synth_cat_dom_sf"/>
</dbReference>
<dbReference type="InterPro" id="IPR014780">
    <property type="entry name" value="tRNA_psdUridine_synth_TruB"/>
</dbReference>
<dbReference type="SUPFAM" id="SSF55120">
    <property type="entry name" value="Pseudouridine synthase"/>
    <property type="match status" value="1"/>
</dbReference>
<comment type="similarity">
    <text evidence="2 5">Belongs to the pseudouridine synthase TruB family. Type 1 subfamily.</text>
</comment>
<keyword evidence="3 5" id="KW-0819">tRNA processing</keyword>
<name>A0ABW8T3H0_9CLOT</name>
<dbReference type="CDD" id="cd02573">
    <property type="entry name" value="PseudoU_synth_EcTruB"/>
    <property type="match status" value="1"/>
</dbReference>
<sequence length="289" mass="32616">MDGIINVYKPLGVTSFDVVKKVMKLAKTKKVGHTGTLDPLAAGVLPICIGRATKIVDYIMSENKMYVADLMLGIKTDTYDREGTILKKNEVNLSNDEIIDVINTFIGNTMQEPPMYSAIKINGKRLYELARKGMVVEREKRPISIYDLNILDINLPLIRFKVTCSKGTYIRSLCNDIGDKLGVGGTMWNLERIQTGQFKKVNSHALEELTSENLESLLTPIDVALESYDKLIFSCKHENLLLNGVKINNPYIIDKIDFNKLFRVYIDNSKFIGLGKRDEFGFKVVKLLV</sequence>
<evidence type="ECO:0000259" key="6">
    <source>
        <dbReference type="Pfam" id="PF01509"/>
    </source>
</evidence>
<evidence type="ECO:0000259" key="7">
    <source>
        <dbReference type="Pfam" id="PF16198"/>
    </source>
</evidence>
<dbReference type="InterPro" id="IPR032819">
    <property type="entry name" value="TruB_C"/>
</dbReference>